<dbReference type="GO" id="GO:0030295">
    <property type="term" value="F:protein kinase activator activity"/>
    <property type="evidence" value="ECO:0007669"/>
    <property type="project" value="TreeGrafter"/>
</dbReference>
<dbReference type="SMART" id="SM00387">
    <property type="entry name" value="HATPase_c"/>
    <property type="match status" value="1"/>
</dbReference>
<dbReference type="PROSITE" id="PS50109">
    <property type="entry name" value="HIS_KIN"/>
    <property type="match status" value="1"/>
</dbReference>
<feature type="domain" description="Histidine kinase" evidence="9">
    <location>
        <begin position="411"/>
        <end position="637"/>
    </location>
</feature>
<dbReference type="Gene3D" id="1.10.287.130">
    <property type="match status" value="1"/>
</dbReference>
<dbReference type="GO" id="GO:0005524">
    <property type="term" value="F:ATP binding"/>
    <property type="evidence" value="ECO:0007669"/>
    <property type="project" value="UniProtKB-KW"/>
</dbReference>
<keyword evidence="11" id="KW-1185">Reference proteome</keyword>
<comment type="catalytic activity">
    <reaction evidence="1">
        <text>ATP + protein L-histidine = ADP + protein N-phospho-L-histidine.</text>
        <dbReference type="EC" id="2.7.13.3"/>
    </reaction>
</comment>
<dbReference type="CDD" id="cd00082">
    <property type="entry name" value="HisKA"/>
    <property type="match status" value="1"/>
</dbReference>
<organism evidence="10 11">
    <name type="scientific">Lusitaniella coriacea LEGE 07157</name>
    <dbReference type="NCBI Taxonomy" id="945747"/>
    <lineage>
        <taxon>Bacteria</taxon>
        <taxon>Bacillati</taxon>
        <taxon>Cyanobacteriota</taxon>
        <taxon>Cyanophyceae</taxon>
        <taxon>Spirulinales</taxon>
        <taxon>Lusitaniellaceae</taxon>
        <taxon>Lusitaniella</taxon>
    </lineage>
</organism>
<dbReference type="InterPro" id="IPR003661">
    <property type="entry name" value="HisK_dim/P_dom"/>
</dbReference>
<dbReference type="PRINTS" id="PR00344">
    <property type="entry name" value="BCTRLSENSOR"/>
</dbReference>
<dbReference type="SUPFAM" id="SSF47384">
    <property type="entry name" value="Homodimeric domain of signal transducing histidine kinase"/>
    <property type="match status" value="1"/>
</dbReference>
<dbReference type="SMART" id="SM00388">
    <property type="entry name" value="HisKA"/>
    <property type="match status" value="1"/>
</dbReference>
<accession>A0A8J7DXA8</accession>
<keyword evidence="6 10" id="KW-0418">Kinase</keyword>
<dbReference type="SUPFAM" id="SSF55874">
    <property type="entry name" value="ATPase domain of HSP90 chaperone/DNA topoisomerase II/histidine kinase"/>
    <property type="match status" value="1"/>
</dbReference>
<dbReference type="Pfam" id="PF02518">
    <property type="entry name" value="HATPase_c"/>
    <property type="match status" value="1"/>
</dbReference>
<evidence type="ECO:0000256" key="4">
    <source>
        <dbReference type="ARBA" id="ARBA00022679"/>
    </source>
</evidence>
<dbReference type="GO" id="GO:0000156">
    <property type="term" value="F:phosphorelay response regulator activity"/>
    <property type="evidence" value="ECO:0007669"/>
    <property type="project" value="TreeGrafter"/>
</dbReference>
<evidence type="ECO:0000259" key="9">
    <source>
        <dbReference type="PROSITE" id="PS50109"/>
    </source>
</evidence>
<evidence type="ECO:0000256" key="6">
    <source>
        <dbReference type="ARBA" id="ARBA00022777"/>
    </source>
</evidence>
<dbReference type="InterPro" id="IPR003018">
    <property type="entry name" value="GAF"/>
</dbReference>
<dbReference type="AlphaFoldDB" id="A0A8J7DXA8"/>
<dbReference type="InterPro" id="IPR005467">
    <property type="entry name" value="His_kinase_dom"/>
</dbReference>
<dbReference type="GO" id="GO:0000155">
    <property type="term" value="F:phosphorelay sensor kinase activity"/>
    <property type="evidence" value="ECO:0007669"/>
    <property type="project" value="InterPro"/>
</dbReference>
<dbReference type="InterPro" id="IPR036097">
    <property type="entry name" value="HisK_dim/P_sf"/>
</dbReference>
<name>A0A8J7DXA8_9CYAN</name>
<dbReference type="RefSeq" id="WP_194030131.1">
    <property type="nucleotide sequence ID" value="NZ_JADEWZ010000020.1"/>
</dbReference>
<keyword evidence="3" id="KW-0597">Phosphoprotein</keyword>
<keyword evidence="8" id="KW-0902">Two-component regulatory system</keyword>
<dbReference type="PANTHER" id="PTHR42878">
    <property type="entry name" value="TWO-COMPONENT HISTIDINE KINASE"/>
    <property type="match status" value="1"/>
</dbReference>
<dbReference type="Pfam" id="PF01590">
    <property type="entry name" value="GAF"/>
    <property type="match status" value="1"/>
</dbReference>
<dbReference type="EMBL" id="JADEWZ010000020">
    <property type="protein sequence ID" value="MBE9117037.1"/>
    <property type="molecule type" value="Genomic_DNA"/>
</dbReference>
<protein>
    <recommendedName>
        <fullName evidence="2">histidine kinase</fullName>
        <ecNumber evidence="2">2.7.13.3</ecNumber>
    </recommendedName>
</protein>
<dbReference type="SUPFAM" id="SSF55781">
    <property type="entry name" value="GAF domain-like"/>
    <property type="match status" value="2"/>
</dbReference>
<dbReference type="InterPro" id="IPR029016">
    <property type="entry name" value="GAF-like_dom_sf"/>
</dbReference>
<dbReference type="InterPro" id="IPR050351">
    <property type="entry name" value="BphY/WalK/GraS-like"/>
</dbReference>
<dbReference type="Proteomes" id="UP000654482">
    <property type="component" value="Unassembled WGS sequence"/>
</dbReference>
<reference evidence="10" key="1">
    <citation type="submission" date="2020-10" db="EMBL/GenBank/DDBJ databases">
        <authorList>
            <person name="Castelo-Branco R."/>
            <person name="Eusebio N."/>
            <person name="Adriana R."/>
            <person name="Vieira A."/>
            <person name="Brugerolle De Fraissinette N."/>
            <person name="Rezende De Castro R."/>
            <person name="Schneider M.P."/>
            <person name="Vasconcelos V."/>
            <person name="Leao P.N."/>
        </authorList>
    </citation>
    <scope>NUCLEOTIDE SEQUENCE</scope>
    <source>
        <strain evidence="10">LEGE 07157</strain>
    </source>
</reference>
<comment type="caution">
    <text evidence="10">The sequence shown here is derived from an EMBL/GenBank/DDBJ whole genome shotgun (WGS) entry which is preliminary data.</text>
</comment>
<dbReference type="GO" id="GO:0007234">
    <property type="term" value="P:osmosensory signaling via phosphorelay pathway"/>
    <property type="evidence" value="ECO:0007669"/>
    <property type="project" value="TreeGrafter"/>
</dbReference>
<keyword evidence="4" id="KW-0808">Transferase</keyword>
<dbReference type="InterPro" id="IPR003594">
    <property type="entry name" value="HATPase_dom"/>
</dbReference>
<evidence type="ECO:0000256" key="8">
    <source>
        <dbReference type="ARBA" id="ARBA00023012"/>
    </source>
</evidence>
<dbReference type="Gene3D" id="3.30.565.10">
    <property type="entry name" value="Histidine kinase-like ATPase, C-terminal domain"/>
    <property type="match status" value="1"/>
</dbReference>
<dbReference type="Gene3D" id="3.30.450.40">
    <property type="match status" value="2"/>
</dbReference>
<dbReference type="SMART" id="SM00065">
    <property type="entry name" value="GAF"/>
    <property type="match status" value="2"/>
</dbReference>
<dbReference type="Pfam" id="PF00512">
    <property type="entry name" value="HisKA"/>
    <property type="match status" value="1"/>
</dbReference>
<evidence type="ECO:0000313" key="10">
    <source>
        <dbReference type="EMBL" id="MBE9117037.1"/>
    </source>
</evidence>
<sequence>MYDLEAGDDFGQQIIQIILASSDAQTMLSGIARELGAILNADACLILAQPDRGAQAKTGFWQDGSSVAFSPELTTCVLSDATFAKIVGEIEEQGTIKPQEIRANKAPNALLDCLASRTLLVQGTRDRANGLIILGRAQARSWSKTDKKKLQNIASWVALACDRARLQQQVGASNRYQILLNHLSNTIRSASDLPQILKSALEETAQALQLYRGWVVMLKYTNPLYQSRDRQDIPKATVNAIEQWSAIPQDELSIQSTFTLADSPLFSQAWSCAPQPFAIFDCSCEPILENIEQLSLGLDPAQSRALLFAPLMGRKTSDAHPGTVLGFLVFEDRYPRTWQPEELDLIAWISSQVSSEIIHHQALRRVQSMVDERTAQLTRSLEVKARLSEKMRQQIEELKQLNQMKDSFLSTVQDELKHPLTKMKMSIEMLKIAPEGDRQQSYFKILEDECSKEINLINDLLTLQQLDSKQFKSHPQQIDLPEVIRELEQSFIKQWQDEGFALTLAVDYPNFPLKLHTDLNSLNSILSQLLSNAGKFSTPETTVHLGVTPISEGSERFITIAVTNFGTEISSAAKKTIFKPFEQNSPKSGSGHGTGLGLALVKSLVDHLNGAIAVTSEPTDDPQIFQTTFTLTLPQTQL</sequence>
<evidence type="ECO:0000256" key="3">
    <source>
        <dbReference type="ARBA" id="ARBA00022553"/>
    </source>
</evidence>
<evidence type="ECO:0000256" key="1">
    <source>
        <dbReference type="ARBA" id="ARBA00000085"/>
    </source>
</evidence>
<evidence type="ECO:0000256" key="2">
    <source>
        <dbReference type="ARBA" id="ARBA00012438"/>
    </source>
</evidence>
<dbReference type="PANTHER" id="PTHR42878:SF7">
    <property type="entry name" value="SENSOR HISTIDINE KINASE GLRK"/>
    <property type="match status" value="1"/>
</dbReference>
<keyword evidence="5" id="KW-0547">Nucleotide-binding</keyword>
<evidence type="ECO:0000256" key="7">
    <source>
        <dbReference type="ARBA" id="ARBA00022840"/>
    </source>
</evidence>
<dbReference type="InterPro" id="IPR004358">
    <property type="entry name" value="Sig_transdc_His_kin-like_C"/>
</dbReference>
<keyword evidence="7" id="KW-0067">ATP-binding</keyword>
<dbReference type="EC" id="2.7.13.3" evidence="2"/>
<gene>
    <name evidence="10" type="ORF">IQ249_14140</name>
</gene>
<proteinExistence type="predicted"/>
<evidence type="ECO:0000313" key="11">
    <source>
        <dbReference type="Proteomes" id="UP000654482"/>
    </source>
</evidence>
<evidence type="ECO:0000256" key="5">
    <source>
        <dbReference type="ARBA" id="ARBA00022741"/>
    </source>
</evidence>
<dbReference type="InterPro" id="IPR036890">
    <property type="entry name" value="HATPase_C_sf"/>
</dbReference>